<dbReference type="AlphaFoldDB" id="A0A1H6BZW5"/>
<feature type="transmembrane region" description="Helical" evidence="11">
    <location>
        <begin position="41"/>
        <end position="63"/>
    </location>
</feature>
<evidence type="ECO:0000313" key="13">
    <source>
        <dbReference type="EMBL" id="SEG66212.1"/>
    </source>
</evidence>
<feature type="transmembrane region" description="Helical" evidence="11">
    <location>
        <begin position="187"/>
        <end position="205"/>
    </location>
</feature>
<feature type="transmembrane region" description="Helical" evidence="11">
    <location>
        <begin position="75"/>
        <end position="92"/>
    </location>
</feature>
<dbReference type="Pfam" id="PF01061">
    <property type="entry name" value="ABC2_membrane"/>
    <property type="match status" value="1"/>
</dbReference>
<feature type="transmembrane region" description="Helical" evidence="11">
    <location>
        <begin position="243"/>
        <end position="261"/>
    </location>
</feature>
<organism evidence="13 14">
    <name type="scientific">Vibrio hangzhouensis</name>
    <dbReference type="NCBI Taxonomy" id="462991"/>
    <lineage>
        <taxon>Bacteria</taxon>
        <taxon>Pseudomonadati</taxon>
        <taxon>Pseudomonadota</taxon>
        <taxon>Gammaproteobacteria</taxon>
        <taxon>Vibrionales</taxon>
        <taxon>Vibrionaceae</taxon>
        <taxon>Vibrio</taxon>
    </lineage>
</organism>
<dbReference type="InterPro" id="IPR013525">
    <property type="entry name" value="ABC2_TM"/>
</dbReference>
<dbReference type="GO" id="GO:0043190">
    <property type="term" value="C:ATP-binding cassette (ABC) transporter complex"/>
    <property type="evidence" value="ECO:0007669"/>
    <property type="project" value="InterPro"/>
</dbReference>
<keyword evidence="4 11" id="KW-1003">Cell membrane</keyword>
<dbReference type="PANTHER" id="PTHR30413:SF10">
    <property type="entry name" value="CAPSULE POLYSACCHARIDE EXPORT INNER-MEMBRANE PROTEIN CTRC"/>
    <property type="match status" value="1"/>
</dbReference>
<evidence type="ECO:0000256" key="8">
    <source>
        <dbReference type="ARBA" id="ARBA00022989"/>
    </source>
</evidence>
<proteinExistence type="inferred from homology"/>
<evidence type="ECO:0000256" key="10">
    <source>
        <dbReference type="ARBA" id="ARBA00023136"/>
    </source>
</evidence>
<accession>A0A1H6BZW5</accession>
<dbReference type="PANTHER" id="PTHR30413">
    <property type="entry name" value="INNER MEMBRANE TRANSPORT PERMEASE"/>
    <property type="match status" value="1"/>
</dbReference>
<feature type="transmembrane region" description="Helical" evidence="11">
    <location>
        <begin position="112"/>
        <end position="144"/>
    </location>
</feature>
<evidence type="ECO:0000313" key="14">
    <source>
        <dbReference type="Proteomes" id="UP000236721"/>
    </source>
</evidence>
<evidence type="ECO:0000256" key="11">
    <source>
        <dbReference type="RuleBase" id="RU361157"/>
    </source>
</evidence>
<evidence type="ECO:0000256" key="9">
    <source>
        <dbReference type="ARBA" id="ARBA00023047"/>
    </source>
</evidence>
<evidence type="ECO:0000256" key="2">
    <source>
        <dbReference type="ARBA" id="ARBA00007783"/>
    </source>
</evidence>
<comment type="similarity">
    <text evidence="2 11">Belongs to the ABC-2 integral membrane protein family.</text>
</comment>
<sequence>MFNVVKILVQPFSLFIHNKDLILSMTKKDVIGRYRGSVLGIFWSFCTPLFMLGLYTFFFRFVFKAKWPDVGDTTADYAVMLFAGLVIHAMAADMIGRSAGVIVGNVNLVKKVVFPIAVLPWVTLLSSLFHLLVSMIVLIMFFLVSGGSIQWTLILFPIVILPMVFMFMGVAWFFAALGAYLRDIEQIMGTLITFLLFTSTVFFSIDHAPSAIKPILLLNPITQIINDLRNILVYGFLPDFSSLSIYFGFALVSFYLGYMFFQKVQKGFSDVL</sequence>
<evidence type="ECO:0000256" key="7">
    <source>
        <dbReference type="ARBA" id="ARBA00022903"/>
    </source>
</evidence>
<dbReference type="GO" id="GO:0015774">
    <property type="term" value="P:polysaccharide transport"/>
    <property type="evidence" value="ECO:0007669"/>
    <property type="project" value="UniProtKB-KW"/>
</dbReference>
<reference evidence="14" key="1">
    <citation type="submission" date="2016-10" db="EMBL/GenBank/DDBJ databases">
        <authorList>
            <person name="Varghese N."/>
            <person name="Submissions S."/>
        </authorList>
    </citation>
    <scope>NUCLEOTIDE SEQUENCE [LARGE SCALE GENOMIC DNA]</scope>
    <source>
        <strain evidence="14">CGMCC 1.7062</strain>
    </source>
</reference>
<dbReference type="InterPro" id="IPR047817">
    <property type="entry name" value="ABC2_TM_bact-type"/>
</dbReference>
<keyword evidence="3 11" id="KW-0813">Transport</keyword>
<dbReference type="PIRSF" id="PIRSF006648">
    <property type="entry name" value="DrrB"/>
    <property type="match status" value="1"/>
</dbReference>
<keyword evidence="5" id="KW-0762">Sugar transport</keyword>
<evidence type="ECO:0000256" key="1">
    <source>
        <dbReference type="ARBA" id="ARBA00004651"/>
    </source>
</evidence>
<keyword evidence="7" id="KW-0972">Capsule biogenesis/degradation</keyword>
<evidence type="ECO:0000256" key="3">
    <source>
        <dbReference type="ARBA" id="ARBA00022448"/>
    </source>
</evidence>
<dbReference type="RefSeq" id="WP_103882086.1">
    <property type="nucleotide sequence ID" value="NZ_FNVG01000028.1"/>
</dbReference>
<keyword evidence="10 11" id="KW-0472">Membrane</keyword>
<keyword evidence="6 11" id="KW-0812">Transmembrane</keyword>
<evidence type="ECO:0000256" key="6">
    <source>
        <dbReference type="ARBA" id="ARBA00022692"/>
    </source>
</evidence>
<keyword evidence="9" id="KW-0625">Polysaccharide transport</keyword>
<dbReference type="Proteomes" id="UP000236721">
    <property type="component" value="Unassembled WGS sequence"/>
</dbReference>
<feature type="transmembrane region" description="Helical" evidence="11">
    <location>
        <begin position="151"/>
        <end position="175"/>
    </location>
</feature>
<dbReference type="GO" id="GO:0015920">
    <property type="term" value="P:lipopolysaccharide transport"/>
    <property type="evidence" value="ECO:0007669"/>
    <property type="project" value="TreeGrafter"/>
</dbReference>
<protein>
    <recommendedName>
        <fullName evidence="11">Transport permease protein</fullName>
    </recommendedName>
</protein>
<comment type="subcellular location">
    <subcellularLocation>
        <location evidence="11">Cell inner membrane</location>
        <topology evidence="11">Multi-pass membrane protein</topology>
    </subcellularLocation>
    <subcellularLocation>
        <location evidence="1">Cell membrane</location>
        <topology evidence="1">Multi-pass membrane protein</topology>
    </subcellularLocation>
</comment>
<gene>
    <name evidence="13" type="ORF">SAMN04488244_12828</name>
</gene>
<evidence type="ECO:0000256" key="4">
    <source>
        <dbReference type="ARBA" id="ARBA00022475"/>
    </source>
</evidence>
<dbReference type="PROSITE" id="PS51012">
    <property type="entry name" value="ABC_TM2"/>
    <property type="match status" value="1"/>
</dbReference>
<evidence type="ECO:0000259" key="12">
    <source>
        <dbReference type="PROSITE" id="PS51012"/>
    </source>
</evidence>
<name>A0A1H6BZW5_9VIBR</name>
<feature type="domain" description="ABC transmembrane type-2" evidence="12">
    <location>
        <begin position="39"/>
        <end position="264"/>
    </location>
</feature>
<evidence type="ECO:0000256" key="5">
    <source>
        <dbReference type="ARBA" id="ARBA00022597"/>
    </source>
</evidence>
<dbReference type="GO" id="GO:0140359">
    <property type="term" value="F:ABC-type transporter activity"/>
    <property type="evidence" value="ECO:0007669"/>
    <property type="project" value="InterPro"/>
</dbReference>
<keyword evidence="8 11" id="KW-1133">Transmembrane helix</keyword>
<dbReference type="InterPro" id="IPR000412">
    <property type="entry name" value="ABC_2_transport"/>
</dbReference>
<dbReference type="EMBL" id="FNVG01000028">
    <property type="protein sequence ID" value="SEG66212.1"/>
    <property type="molecule type" value="Genomic_DNA"/>
</dbReference>
<keyword evidence="14" id="KW-1185">Reference proteome</keyword>
<dbReference type="OrthoDB" id="9786910at2"/>